<evidence type="ECO:0000313" key="2">
    <source>
        <dbReference type="EMBL" id="ABH00059.1"/>
    </source>
</evidence>
<dbReference type="RefSeq" id="WP_011599735.1">
    <property type="nucleotide sequence ID" value="NC_008269.1"/>
</dbReference>
<organism evidence="2 3">
    <name type="scientific">Rhodococcus jostii (strain RHA1)</name>
    <dbReference type="NCBI Taxonomy" id="101510"/>
    <lineage>
        <taxon>Bacteria</taxon>
        <taxon>Bacillati</taxon>
        <taxon>Actinomycetota</taxon>
        <taxon>Actinomycetes</taxon>
        <taxon>Mycobacteriales</taxon>
        <taxon>Nocardiaceae</taxon>
        <taxon>Rhodococcus</taxon>
    </lineage>
</organism>
<dbReference type="Proteomes" id="UP000008710">
    <property type="component" value="Plasmid pRHL1"/>
</dbReference>
<dbReference type="AlphaFoldDB" id="Q0RXC7"/>
<evidence type="ECO:0000313" key="3">
    <source>
        <dbReference type="Proteomes" id="UP000008710"/>
    </source>
</evidence>
<keyword evidence="2" id="KW-0614">Plasmid</keyword>
<dbReference type="PROSITE" id="PS51502">
    <property type="entry name" value="S_R_A_B_BARREL"/>
    <property type="match status" value="1"/>
</dbReference>
<protein>
    <recommendedName>
        <fullName evidence="1">Stress-response A/B barrel domain-containing protein</fullName>
    </recommendedName>
</protein>
<feature type="domain" description="Stress-response A/B barrel" evidence="1">
    <location>
        <begin position="104"/>
        <end position="204"/>
    </location>
</feature>
<dbReference type="PATRIC" id="fig|101510.16.peg.8298"/>
<dbReference type="HOGENOM" id="CLU_088561_0_0_11"/>
<reference evidence="3" key="1">
    <citation type="journal article" date="2006" name="Proc. Natl. Acad. Sci. U.S.A.">
        <title>The complete genome of Rhodococcus sp. RHA1 provides insights into a catabolic powerhouse.</title>
        <authorList>
            <person name="McLeod M.P."/>
            <person name="Warren R.L."/>
            <person name="Hsiao W.W.L."/>
            <person name="Araki N."/>
            <person name="Myhre M."/>
            <person name="Fernandes C."/>
            <person name="Miyazawa D."/>
            <person name="Wong W."/>
            <person name="Lillquist A.L."/>
            <person name="Wang D."/>
            <person name="Dosanjh M."/>
            <person name="Hara H."/>
            <person name="Petrescu A."/>
            <person name="Morin R.D."/>
            <person name="Yang G."/>
            <person name="Stott J.M."/>
            <person name="Schein J.E."/>
            <person name="Shin H."/>
            <person name="Smailus D."/>
            <person name="Siddiqui A.S."/>
            <person name="Marra M.A."/>
            <person name="Jones S.J.M."/>
            <person name="Holt R."/>
            <person name="Brinkman F.S.L."/>
            <person name="Miyauchi K."/>
            <person name="Fukuda M."/>
            <person name="Davies J.E."/>
            <person name="Mohn W.W."/>
            <person name="Eltis L.D."/>
        </authorList>
    </citation>
    <scope>NUCLEOTIDE SEQUENCE [LARGE SCALE GENOMIC DNA]</scope>
    <source>
        <strain evidence="3">RHA1</strain>
    </source>
</reference>
<dbReference type="KEGG" id="rha:RHA1_ro09015"/>
<proteinExistence type="predicted"/>
<dbReference type="OrthoDB" id="7565202at2"/>
<name>Q0RXC7_RHOJR</name>
<accession>Q0RXC7</accession>
<dbReference type="Gene3D" id="3.30.70.100">
    <property type="match status" value="1"/>
</dbReference>
<gene>
    <name evidence="2" type="ordered locus">RHA1_ro09015</name>
</gene>
<dbReference type="SMART" id="SM00886">
    <property type="entry name" value="Dabb"/>
    <property type="match status" value="1"/>
</dbReference>
<evidence type="ECO:0000259" key="1">
    <source>
        <dbReference type="PROSITE" id="PS51502"/>
    </source>
</evidence>
<dbReference type="EMBL" id="CP000432">
    <property type="protein sequence ID" value="ABH00059.1"/>
    <property type="molecule type" value="Genomic_DNA"/>
</dbReference>
<geneLocation type="plasmid" evidence="2 3">
    <name>pRHL1</name>
</geneLocation>
<dbReference type="Pfam" id="PF07876">
    <property type="entry name" value="Dabb"/>
    <property type="match status" value="1"/>
</dbReference>
<dbReference type="SUPFAM" id="SSF54909">
    <property type="entry name" value="Dimeric alpha+beta barrel"/>
    <property type="match status" value="1"/>
</dbReference>
<dbReference type="InterPro" id="IPR011008">
    <property type="entry name" value="Dimeric_a/b-barrel"/>
</dbReference>
<dbReference type="InterPro" id="IPR013097">
    <property type="entry name" value="Dabb"/>
</dbReference>
<sequence>MYRVTSLLHLMDGTDQLTRTATVTLLRSSAANIGAHRVLIEPTLPGVRNGGDILIHLQFDDVNHWNSVRSAFAAAVSAPVVQHIDQVEYEPGSLGVGADPSASVYRALLLSVTPGTSAELVRRFETELLRMPQFIESMSSWQLSEVLVAQGSSAWTHVWEQEFTDIDGLSGPYLAHPVHWAYVDKWFDPESPECIVRDRVCHSFCALDGALIGQVITGLTA</sequence>